<evidence type="ECO:0000256" key="2">
    <source>
        <dbReference type="ARBA" id="ARBA00022475"/>
    </source>
</evidence>
<evidence type="ECO:0000256" key="4">
    <source>
        <dbReference type="ARBA" id="ARBA00022679"/>
    </source>
</evidence>
<dbReference type="PANTHER" id="PTHR33908:SF11">
    <property type="entry name" value="MEMBRANE PROTEIN"/>
    <property type="match status" value="1"/>
</dbReference>
<feature type="transmembrane region" description="Helical" evidence="8">
    <location>
        <begin position="12"/>
        <end position="34"/>
    </location>
</feature>
<feature type="transmembrane region" description="Helical" evidence="8">
    <location>
        <begin position="263"/>
        <end position="283"/>
    </location>
</feature>
<name>A0A1M4VJ32_9FIRM</name>
<dbReference type="GO" id="GO:0016763">
    <property type="term" value="F:pentosyltransferase activity"/>
    <property type="evidence" value="ECO:0007669"/>
    <property type="project" value="TreeGrafter"/>
</dbReference>
<keyword evidence="2" id="KW-1003">Cell membrane</keyword>
<dbReference type="EMBL" id="FQUY01000004">
    <property type="protein sequence ID" value="SHE68968.1"/>
    <property type="molecule type" value="Genomic_DNA"/>
</dbReference>
<feature type="transmembrane region" description="Helical" evidence="8">
    <location>
        <begin position="429"/>
        <end position="447"/>
    </location>
</feature>
<evidence type="ECO:0000259" key="9">
    <source>
        <dbReference type="Pfam" id="PF13231"/>
    </source>
</evidence>
<evidence type="ECO:0000313" key="10">
    <source>
        <dbReference type="EMBL" id="SHE68968.1"/>
    </source>
</evidence>
<dbReference type="GO" id="GO:0005886">
    <property type="term" value="C:plasma membrane"/>
    <property type="evidence" value="ECO:0007669"/>
    <property type="project" value="UniProtKB-SubCell"/>
</dbReference>
<dbReference type="PANTHER" id="PTHR33908">
    <property type="entry name" value="MANNOSYLTRANSFERASE YKCB-RELATED"/>
    <property type="match status" value="1"/>
</dbReference>
<keyword evidence="4 10" id="KW-0808">Transferase</keyword>
<evidence type="ECO:0000313" key="11">
    <source>
        <dbReference type="Proteomes" id="UP000184148"/>
    </source>
</evidence>
<dbReference type="InterPro" id="IPR038731">
    <property type="entry name" value="RgtA/B/C-like"/>
</dbReference>
<dbReference type="InterPro" id="IPR050297">
    <property type="entry name" value="LipidA_mod_glycosyltrf_83"/>
</dbReference>
<evidence type="ECO:0000256" key="3">
    <source>
        <dbReference type="ARBA" id="ARBA00022676"/>
    </source>
</evidence>
<feature type="transmembrane region" description="Helical" evidence="8">
    <location>
        <begin position="398"/>
        <end position="417"/>
    </location>
</feature>
<keyword evidence="11" id="KW-1185">Reference proteome</keyword>
<evidence type="ECO:0000256" key="6">
    <source>
        <dbReference type="ARBA" id="ARBA00022989"/>
    </source>
</evidence>
<evidence type="ECO:0000256" key="1">
    <source>
        <dbReference type="ARBA" id="ARBA00004651"/>
    </source>
</evidence>
<evidence type="ECO:0000256" key="7">
    <source>
        <dbReference type="ARBA" id="ARBA00023136"/>
    </source>
</evidence>
<dbReference type="AlphaFoldDB" id="A0A1M4VJ32"/>
<feature type="transmembrane region" description="Helical" evidence="8">
    <location>
        <begin position="95"/>
        <end position="111"/>
    </location>
</feature>
<feature type="transmembrane region" description="Helical" evidence="8">
    <location>
        <begin position="166"/>
        <end position="197"/>
    </location>
</feature>
<dbReference type="Pfam" id="PF13231">
    <property type="entry name" value="PMT_2"/>
    <property type="match status" value="1"/>
</dbReference>
<dbReference type="RefSeq" id="WP_073236490.1">
    <property type="nucleotide sequence ID" value="NZ_FQUY01000004.1"/>
</dbReference>
<feature type="domain" description="Glycosyltransferase RgtA/B/C/D-like" evidence="9">
    <location>
        <begin position="69"/>
        <end position="225"/>
    </location>
</feature>
<keyword evidence="7 8" id="KW-0472">Membrane</keyword>
<accession>A0A1M4VJ32</accession>
<keyword evidence="6 8" id="KW-1133">Transmembrane helix</keyword>
<sequence>MHKNLFSKLKQVNYKLILLGLYLFSCILKIFIIIKVPGPVVFGDEYIYKDLAKQFFEGVYGQNYVTQYPPLYPIILSISFFFNDFYLVMKVINSLVSSLIIFPVWLISRMFLDEKKSYILCIISILIPFNYVYPQLIMSENLMVPLFLLLVYLTILIYVRPTEKNIFFIGIAAGLGYITKYITLVYIFILPIVVLFITGTNRGLVIRRIHLGVLGFLIIYLPWVIFAIKIGIPFREIFGFQVTNFQNNSLITVIDLVKWTTLYLSYFILMISSILPFIIIGINKFKEFKKNELKFILINIIITILYISASIRHSWLAPYNYPTYNYILGRYILYLHVPWLISAFIFIDRISIKNCKKELAIACSLSFVLTVISYLNIVKGYFWKISDYFLIYFNAVDVFWFTKEYNLILICTMYLIVMMSLFTKRITKLKLIYLVLLAYLPGALFMYNNPVVLHKEAVHAKEISKLLKNLKGDEFLYADINYSMKENLQYALKFWELEDKKIKIVKLSQDEIYKTKGKIGNIYVLSGVKLLGHRFIGSYKVNKDSYFIYQLLKSPEITKTYPSIIYVGHKFNKQPNGVSAMAIEGKNFTPFSKIMINGDLLPTSFGGTNSLSVLIPDKYYDKKGYIKIQIKDIFTESKEITLPITIKEHSCNETK</sequence>
<keyword evidence="3" id="KW-0328">Glycosyltransferase</keyword>
<feature type="transmembrane region" description="Helical" evidence="8">
    <location>
        <begin position="117"/>
        <end position="133"/>
    </location>
</feature>
<feature type="transmembrane region" description="Helical" evidence="8">
    <location>
        <begin position="209"/>
        <end position="232"/>
    </location>
</feature>
<evidence type="ECO:0000256" key="8">
    <source>
        <dbReference type="SAM" id="Phobius"/>
    </source>
</evidence>
<feature type="transmembrane region" description="Helical" evidence="8">
    <location>
        <begin position="359"/>
        <end position="378"/>
    </location>
</feature>
<dbReference type="STRING" id="1121429.SAMN02745133_00950"/>
<feature type="transmembrane region" description="Helical" evidence="8">
    <location>
        <begin position="327"/>
        <end position="347"/>
    </location>
</feature>
<reference evidence="11" key="1">
    <citation type="submission" date="2016-11" db="EMBL/GenBank/DDBJ databases">
        <authorList>
            <person name="Varghese N."/>
            <person name="Submissions S."/>
        </authorList>
    </citation>
    <scope>NUCLEOTIDE SEQUENCE [LARGE SCALE GENOMIC DNA]</scope>
    <source>
        <strain evidence="11">DSM 12395</strain>
    </source>
</reference>
<dbReference type="GO" id="GO:0009103">
    <property type="term" value="P:lipopolysaccharide biosynthetic process"/>
    <property type="evidence" value="ECO:0007669"/>
    <property type="project" value="UniProtKB-ARBA"/>
</dbReference>
<feature type="transmembrane region" description="Helical" evidence="8">
    <location>
        <begin position="142"/>
        <end position="160"/>
    </location>
</feature>
<comment type="subcellular location">
    <subcellularLocation>
        <location evidence="1">Cell membrane</location>
        <topology evidence="1">Multi-pass membrane protein</topology>
    </subcellularLocation>
</comment>
<dbReference type="OrthoDB" id="9750316at2"/>
<keyword evidence="5 8" id="KW-0812">Transmembrane</keyword>
<protein>
    <submittedName>
        <fullName evidence="10">4-amino-4-deoxy-L-arabinose transferase</fullName>
    </submittedName>
</protein>
<evidence type="ECO:0000256" key="5">
    <source>
        <dbReference type="ARBA" id="ARBA00022692"/>
    </source>
</evidence>
<gene>
    <name evidence="10" type="ORF">SAMN02745133_00950</name>
</gene>
<organism evidence="10 11">
    <name type="scientific">Desulforamulus putei DSM 12395</name>
    <dbReference type="NCBI Taxonomy" id="1121429"/>
    <lineage>
        <taxon>Bacteria</taxon>
        <taxon>Bacillati</taxon>
        <taxon>Bacillota</taxon>
        <taxon>Clostridia</taxon>
        <taxon>Eubacteriales</taxon>
        <taxon>Peptococcaceae</taxon>
        <taxon>Desulforamulus</taxon>
    </lineage>
</organism>
<feature type="transmembrane region" description="Helical" evidence="8">
    <location>
        <begin position="295"/>
        <end position="315"/>
    </location>
</feature>
<dbReference type="Proteomes" id="UP000184148">
    <property type="component" value="Unassembled WGS sequence"/>
</dbReference>
<proteinExistence type="predicted"/>